<dbReference type="Proteomes" id="UP000683925">
    <property type="component" value="Unassembled WGS sequence"/>
</dbReference>
<evidence type="ECO:0000313" key="1">
    <source>
        <dbReference type="EMBL" id="CAD8183456.1"/>
    </source>
</evidence>
<dbReference type="AlphaFoldDB" id="A0A8S1WC72"/>
<protein>
    <submittedName>
        <fullName evidence="1">Uncharacterized protein</fullName>
    </submittedName>
</protein>
<reference evidence="1" key="1">
    <citation type="submission" date="2021-01" db="EMBL/GenBank/DDBJ databases">
        <authorList>
            <consortium name="Genoscope - CEA"/>
            <person name="William W."/>
        </authorList>
    </citation>
    <scope>NUCLEOTIDE SEQUENCE</scope>
</reference>
<proteinExistence type="predicted"/>
<dbReference type="EMBL" id="CAJJDP010000080">
    <property type="protein sequence ID" value="CAD8183456.1"/>
    <property type="molecule type" value="Genomic_DNA"/>
</dbReference>
<name>A0A8S1WC72_PAROT</name>
<organism evidence="1 2">
    <name type="scientific">Paramecium octaurelia</name>
    <dbReference type="NCBI Taxonomy" id="43137"/>
    <lineage>
        <taxon>Eukaryota</taxon>
        <taxon>Sar</taxon>
        <taxon>Alveolata</taxon>
        <taxon>Ciliophora</taxon>
        <taxon>Intramacronucleata</taxon>
        <taxon>Oligohymenophorea</taxon>
        <taxon>Peniculida</taxon>
        <taxon>Parameciidae</taxon>
        <taxon>Paramecium</taxon>
    </lineage>
</organism>
<comment type="caution">
    <text evidence="1">The sequence shown here is derived from an EMBL/GenBank/DDBJ whole genome shotgun (WGS) entry which is preliminary data.</text>
</comment>
<evidence type="ECO:0000313" key="2">
    <source>
        <dbReference type="Proteomes" id="UP000683925"/>
    </source>
</evidence>
<sequence length="127" mass="14808">MLFQKTSIELIIAILIFDKQVSQYERYSLYILNLNNIQYSFSAKQISVTNAKHQINYGKILVKRSASILYDQNFPLRSIQFSLLVIKFKQSSIQKNCKQDDTDSSSYAQKYTLRFSGQSTLINFKKD</sequence>
<gene>
    <name evidence="1" type="ORF">POCTA_138.1.T0810087</name>
</gene>
<dbReference type="OrthoDB" id="10415764at2759"/>
<accession>A0A8S1WC72</accession>
<keyword evidence="2" id="KW-1185">Reference proteome</keyword>